<sequence length="239" mass="28028">MFNNNFLYYLLKISYKRILLTFFILMLLNLGVFYNNTINSTIDISFIKIFLNILGGPTSFITVCIFLLNLNSWHFSNYVVPRFNKRTIFFGFIIKLILFRTILFLVLAILSTILTALFLSPGTLLKSLIYTKETETIGLQLVYMLSGWIMVLFIIQLIILIFELKFTRYGTLIGSVIVLLILFNDMYDYFSIMFVQAISSDLNFSLSKMFYDRLYLLFIIVFTSLLCLKLSKSFQMLRR</sequence>
<keyword evidence="3" id="KW-1185">Reference proteome</keyword>
<dbReference type="Proteomes" id="UP000075430">
    <property type="component" value="Unassembled WGS sequence"/>
</dbReference>
<feature type="transmembrane region" description="Helical" evidence="1">
    <location>
        <begin position="214"/>
        <end position="231"/>
    </location>
</feature>
<keyword evidence="1" id="KW-0472">Membrane</keyword>
<dbReference type="AlphaFoldDB" id="A0A150F2B1"/>
<dbReference type="EMBL" id="LSBA01000039">
    <property type="protein sequence ID" value="KXZ13008.1"/>
    <property type="molecule type" value="Genomic_DNA"/>
</dbReference>
<keyword evidence="1" id="KW-1133">Transmembrane helix</keyword>
<evidence type="ECO:0000313" key="3">
    <source>
        <dbReference type="Proteomes" id="UP000075430"/>
    </source>
</evidence>
<evidence type="ECO:0000313" key="2">
    <source>
        <dbReference type="EMBL" id="KXZ13008.1"/>
    </source>
</evidence>
<feature type="transmembrane region" description="Helical" evidence="1">
    <location>
        <begin position="18"/>
        <end position="34"/>
    </location>
</feature>
<feature type="transmembrane region" description="Helical" evidence="1">
    <location>
        <begin position="169"/>
        <end position="194"/>
    </location>
</feature>
<name>A0A150F2B1_9BACI</name>
<feature type="transmembrane region" description="Helical" evidence="1">
    <location>
        <begin position="88"/>
        <end position="121"/>
    </location>
</feature>
<organism evidence="2 3">
    <name type="scientific">Bacillus nakamurai</name>
    <dbReference type="NCBI Taxonomy" id="1793963"/>
    <lineage>
        <taxon>Bacteria</taxon>
        <taxon>Bacillati</taxon>
        <taxon>Bacillota</taxon>
        <taxon>Bacilli</taxon>
        <taxon>Bacillales</taxon>
        <taxon>Bacillaceae</taxon>
        <taxon>Bacillus</taxon>
    </lineage>
</organism>
<evidence type="ECO:0000256" key="1">
    <source>
        <dbReference type="SAM" id="Phobius"/>
    </source>
</evidence>
<keyword evidence="1" id="KW-0812">Transmembrane</keyword>
<dbReference type="STRING" id="1793963.AXI58_04820"/>
<feature type="transmembrane region" description="Helical" evidence="1">
    <location>
        <begin position="141"/>
        <end position="162"/>
    </location>
</feature>
<feature type="transmembrane region" description="Helical" evidence="1">
    <location>
        <begin position="46"/>
        <end position="68"/>
    </location>
</feature>
<gene>
    <name evidence="2" type="ORF">AXI58_04820</name>
</gene>
<proteinExistence type="predicted"/>
<protein>
    <submittedName>
        <fullName evidence="2">Uncharacterized protein</fullName>
    </submittedName>
</protein>
<accession>A0A150F2B1</accession>
<reference evidence="3" key="1">
    <citation type="submission" date="2016-02" db="EMBL/GenBank/DDBJ databases">
        <authorList>
            <person name="Dunlap C."/>
        </authorList>
    </citation>
    <scope>NUCLEOTIDE SEQUENCE [LARGE SCALE GENOMIC DNA]</scope>
    <source>
        <strain evidence="3">NRRL B-41092</strain>
    </source>
</reference>
<comment type="caution">
    <text evidence="2">The sequence shown here is derived from an EMBL/GenBank/DDBJ whole genome shotgun (WGS) entry which is preliminary data.</text>
</comment>